<dbReference type="RefSeq" id="WP_068762449.1">
    <property type="nucleotide sequence ID" value="NZ_LXIE01000031.1"/>
</dbReference>
<dbReference type="EMBL" id="LXIE01000031">
    <property type="protein sequence ID" value="OAD90820.1"/>
    <property type="molecule type" value="Genomic_DNA"/>
</dbReference>
<protein>
    <submittedName>
        <fullName evidence="1">Uncharacterized protein</fullName>
    </submittedName>
</protein>
<dbReference type="OrthoDB" id="1430919at2"/>
<name>A0A1A9LC23_9FLAO</name>
<organism evidence="1 2">
    <name type="scientific">Aequorivita soesokkakensis</name>
    <dbReference type="NCBI Taxonomy" id="1385699"/>
    <lineage>
        <taxon>Bacteria</taxon>
        <taxon>Pseudomonadati</taxon>
        <taxon>Bacteroidota</taxon>
        <taxon>Flavobacteriia</taxon>
        <taxon>Flavobacteriales</taxon>
        <taxon>Flavobacteriaceae</taxon>
        <taxon>Aequorivita</taxon>
    </lineage>
</organism>
<keyword evidence="2" id="KW-1185">Reference proteome</keyword>
<evidence type="ECO:0000313" key="1">
    <source>
        <dbReference type="EMBL" id="OAD90820.1"/>
    </source>
</evidence>
<evidence type="ECO:0000313" key="2">
    <source>
        <dbReference type="Proteomes" id="UP000077552"/>
    </source>
</evidence>
<gene>
    <name evidence="1" type="ORF">A7A78_14005</name>
</gene>
<proteinExistence type="predicted"/>
<dbReference type="Proteomes" id="UP000077552">
    <property type="component" value="Unassembled WGS sequence"/>
</dbReference>
<dbReference type="AlphaFoldDB" id="A0A1A9LC23"/>
<sequence>MKKIYFFLTYTFVLFCFISNSWGQVGIQSSSPKGALDIGSTTTGLVYPVVSLLDIYNETINNPNGANIIAGTTVYNNNTVDGITGVYPGLYVWNGTVWVPQFEKKDNKLYTQSASVRTDSEPLLPLDGNQTISFPSYTFTPKFTGYYKVLVTVHYGAGRADLPPSSQYVNFVAAEGVFNFTFNSTTSSFTVKAYSGNNDDRLFDNGTRKEYNNKFNQTSFVRQDLLSAGTNYTFSLTFNQASAPGIEGNGNVTVIPAGDGRGYIILNNDLKCTIEFNYVGE</sequence>
<accession>A0A1A9LC23</accession>
<comment type="caution">
    <text evidence="1">The sequence shown here is derived from an EMBL/GenBank/DDBJ whole genome shotgun (WGS) entry which is preliminary data.</text>
</comment>
<reference evidence="1 2" key="1">
    <citation type="submission" date="2016-05" db="EMBL/GenBank/DDBJ databases">
        <title>Genome sequencing of Vitellibacter soesokkakensis RSSK-12.</title>
        <authorList>
            <person name="Thevarajoo S."/>
            <person name="Selvaratnam C."/>
            <person name="Goh K.M."/>
            <person name="Chan K.-G."/>
            <person name="Chong C.S."/>
        </authorList>
    </citation>
    <scope>NUCLEOTIDE SEQUENCE [LARGE SCALE GENOMIC DNA]</scope>
    <source>
        <strain evidence="1 2">RSSK-12</strain>
    </source>
</reference>
<dbReference type="STRING" id="1385699.A7A78_14005"/>